<name>A0AAN8Y1H0_SOLBU</name>
<proteinExistence type="predicted"/>
<evidence type="ECO:0000313" key="2">
    <source>
        <dbReference type="EMBL" id="KAK6775751.1"/>
    </source>
</evidence>
<gene>
    <name evidence="2" type="ORF">RDI58_026752</name>
</gene>
<evidence type="ECO:0000256" key="1">
    <source>
        <dbReference type="SAM" id="MobiDB-lite"/>
    </source>
</evidence>
<reference evidence="2 3" key="1">
    <citation type="submission" date="2024-02" db="EMBL/GenBank/DDBJ databases">
        <title>de novo genome assembly of Solanum bulbocastanum strain 11H21.</title>
        <authorList>
            <person name="Hosaka A.J."/>
        </authorList>
    </citation>
    <scope>NUCLEOTIDE SEQUENCE [LARGE SCALE GENOMIC DNA]</scope>
    <source>
        <tissue evidence="2">Young leaves</tissue>
    </source>
</reference>
<feature type="region of interest" description="Disordered" evidence="1">
    <location>
        <begin position="1"/>
        <end position="28"/>
    </location>
</feature>
<keyword evidence="3" id="KW-1185">Reference proteome</keyword>
<organism evidence="2 3">
    <name type="scientific">Solanum bulbocastanum</name>
    <name type="common">Wild potato</name>
    <dbReference type="NCBI Taxonomy" id="147425"/>
    <lineage>
        <taxon>Eukaryota</taxon>
        <taxon>Viridiplantae</taxon>
        <taxon>Streptophyta</taxon>
        <taxon>Embryophyta</taxon>
        <taxon>Tracheophyta</taxon>
        <taxon>Spermatophyta</taxon>
        <taxon>Magnoliopsida</taxon>
        <taxon>eudicotyledons</taxon>
        <taxon>Gunneridae</taxon>
        <taxon>Pentapetalae</taxon>
        <taxon>asterids</taxon>
        <taxon>lamiids</taxon>
        <taxon>Solanales</taxon>
        <taxon>Solanaceae</taxon>
        <taxon>Solanoideae</taxon>
        <taxon>Solaneae</taxon>
        <taxon>Solanum</taxon>
    </lineage>
</organism>
<comment type="caution">
    <text evidence="2">The sequence shown here is derived from an EMBL/GenBank/DDBJ whole genome shotgun (WGS) entry which is preliminary data.</text>
</comment>
<dbReference type="EMBL" id="JBANQN010000011">
    <property type="protein sequence ID" value="KAK6775751.1"/>
    <property type="molecule type" value="Genomic_DNA"/>
</dbReference>
<accession>A0AAN8Y1H0</accession>
<sequence>METPHPSNRINFNETQDYSIATIPQRNQ</sequence>
<dbReference type="Proteomes" id="UP001371456">
    <property type="component" value="Unassembled WGS sequence"/>
</dbReference>
<protein>
    <submittedName>
        <fullName evidence="2">Uncharacterized protein</fullName>
    </submittedName>
</protein>
<dbReference type="AlphaFoldDB" id="A0AAN8Y1H0"/>
<evidence type="ECO:0000313" key="3">
    <source>
        <dbReference type="Proteomes" id="UP001371456"/>
    </source>
</evidence>